<dbReference type="RefSeq" id="XP_028143136.1">
    <property type="nucleotide sequence ID" value="XM_028287335.1"/>
</dbReference>
<accession>A0A6P7G2K0</accession>
<name>A0A6P7G2K0_DIAVI</name>
<evidence type="ECO:0000313" key="1">
    <source>
        <dbReference type="RefSeq" id="XP_028143136.1"/>
    </source>
</evidence>
<proteinExistence type="predicted"/>
<organism evidence="1">
    <name type="scientific">Diabrotica virgifera virgifera</name>
    <name type="common">western corn rootworm</name>
    <dbReference type="NCBI Taxonomy" id="50390"/>
    <lineage>
        <taxon>Eukaryota</taxon>
        <taxon>Metazoa</taxon>
        <taxon>Ecdysozoa</taxon>
        <taxon>Arthropoda</taxon>
        <taxon>Hexapoda</taxon>
        <taxon>Insecta</taxon>
        <taxon>Pterygota</taxon>
        <taxon>Neoptera</taxon>
        <taxon>Endopterygota</taxon>
        <taxon>Coleoptera</taxon>
        <taxon>Polyphaga</taxon>
        <taxon>Cucujiformia</taxon>
        <taxon>Chrysomeloidea</taxon>
        <taxon>Chrysomelidae</taxon>
        <taxon>Galerucinae</taxon>
        <taxon>Diabroticina</taxon>
        <taxon>Diabroticites</taxon>
        <taxon>Diabrotica</taxon>
    </lineage>
</organism>
<gene>
    <name evidence="1" type="primary">LOC114336948</name>
</gene>
<protein>
    <submittedName>
        <fullName evidence="1">Uncharacterized protein LOC114336948</fullName>
    </submittedName>
</protein>
<dbReference type="InParanoid" id="A0A6P7G2K0"/>
<reference evidence="1" key="1">
    <citation type="submission" date="2025-08" db="UniProtKB">
        <authorList>
            <consortium name="RefSeq"/>
        </authorList>
    </citation>
    <scope>IDENTIFICATION</scope>
    <source>
        <tissue evidence="1">Whole insect</tissue>
    </source>
</reference>
<sequence length="144" mass="16579">MIANTSKKFIVKTVKQDMILNYKEVLEPFFKKSNIKNSSGAKITISKYKVIEFSDTHRETVMCSETANGFVTEDFVLLKKSCVPIFPQVHNTVYNAPLPLKRDKLLNVMELARQYVGEAEMCYYQQLVSVEPEECQTSETEDEH</sequence>
<dbReference type="AlphaFoldDB" id="A0A6P7G2K0"/>